<accession>A0A1F7RM72</accession>
<dbReference type="EMBL" id="MGDE01000261">
    <property type="protein sequence ID" value="OGL42685.1"/>
    <property type="molecule type" value="Genomic_DNA"/>
</dbReference>
<evidence type="ECO:0000256" key="4">
    <source>
        <dbReference type="ARBA" id="ARBA00022679"/>
    </source>
</evidence>
<name>A0A1F7RM72_9BACT</name>
<evidence type="ECO:0000256" key="8">
    <source>
        <dbReference type="SAM" id="Phobius"/>
    </source>
</evidence>
<gene>
    <name evidence="9" type="ORF">A2W05_11200</name>
</gene>
<feature type="transmembrane region" description="Helical" evidence="8">
    <location>
        <begin position="278"/>
        <end position="302"/>
    </location>
</feature>
<keyword evidence="6 8" id="KW-1133">Transmembrane helix</keyword>
<dbReference type="InterPro" id="IPR044878">
    <property type="entry name" value="UbiA_sf"/>
</dbReference>
<keyword evidence="7 8" id="KW-0472">Membrane</keyword>
<dbReference type="Gene3D" id="1.10.357.140">
    <property type="entry name" value="UbiA prenyltransferase"/>
    <property type="match status" value="1"/>
</dbReference>
<feature type="transmembrane region" description="Helical" evidence="8">
    <location>
        <begin position="248"/>
        <end position="266"/>
    </location>
</feature>
<keyword evidence="3" id="KW-0474">Menaquinone biosynthesis</keyword>
<dbReference type="InterPro" id="IPR026046">
    <property type="entry name" value="UBIAD1"/>
</dbReference>
<keyword evidence="5 8" id="KW-0812">Transmembrane</keyword>
<evidence type="ECO:0000256" key="7">
    <source>
        <dbReference type="ARBA" id="ARBA00023136"/>
    </source>
</evidence>
<feature type="transmembrane region" description="Helical" evidence="8">
    <location>
        <begin position="179"/>
        <end position="199"/>
    </location>
</feature>
<sequence length="303" mass="33664">MNKIMIWIKAARMKIHILGMLPVLVGSLIALQKTGIFHVSNFILSELITLFVLIATAFANDYADAETDKLNKSFNDFSGGSRVIPSGLISKKQMLTGTIVSSLISITFSLIFIVLLRGHPAILILNLFGLFIGIEYSLPPLQINYRGLGELFVVFMYSFFCLSFGYMTQRGPELDINGLFLSIPLAISMFLMILITEVPDTESDRLSGKKTIPTIFGRETSFLIYSLGVITLYLTIFILFFTDTIGKRTVYSLLLSLPLGLYSAIISTSRKKTSPKNISLLCMLTLLFNVWINIALSINLAIS</sequence>
<reference evidence="9 10" key="1">
    <citation type="journal article" date="2016" name="Nat. Commun.">
        <title>Thousands of microbial genomes shed light on interconnected biogeochemical processes in an aquifer system.</title>
        <authorList>
            <person name="Anantharaman K."/>
            <person name="Brown C.T."/>
            <person name="Hug L.A."/>
            <person name="Sharon I."/>
            <person name="Castelle C.J."/>
            <person name="Probst A.J."/>
            <person name="Thomas B.C."/>
            <person name="Singh A."/>
            <person name="Wilkins M.J."/>
            <person name="Karaoz U."/>
            <person name="Brodie E.L."/>
            <person name="Williams K.H."/>
            <person name="Hubbard S.S."/>
            <person name="Banfield J.F."/>
        </authorList>
    </citation>
    <scope>NUCLEOTIDE SEQUENCE [LARGE SCALE GENOMIC DNA]</scope>
</reference>
<dbReference type="InterPro" id="IPR000537">
    <property type="entry name" value="UbiA_prenyltransferase"/>
</dbReference>
<evidence type="ECO:0008006" key="11">
    <source>
        <dbReference type="Google" id="ProtNLM"/>
    </source>
</evidence>
<feature type="transmembrane region" description="Helical" evidence="8">
    <location>
        <begin position="150"/>
        <end position="167"/>
    </location>
</feature>
<evidence type="ECO:0000313" key="10">
    <source>
        <dbReference type="Proteomes" id="UP000178797"/>
    </source>
</evidence>
<dbReference type="PIRSF" id="PIRSF005355">
    <property type="entry name" value="UBIAD1"/>
    <property type="match status" value="1"/>
</dbReference>
<organism evidence="9 10">
    <name type="scientific">Candidatus Schekmanbacteria bacterium RBG_16_38_10</name>
    <dbReference type="NCBI Taxonomy" id="1817879"/>
    <lineage>
        <taxon>Bacteria</taxon>
        <taxon>Candidatus Schekmaniibacteriota</taxon>
    </lineage>
</organism>
<dbReference type="PANTHER" id="PTHR13929">
    <property type="entry name" value="1,4-DIHYDROXY-2-NAPHTHOATE OCTAPRENYLTRANSFERASE"/>
    <property type="match status" value="1"/>
</dbReference>
<dbReference type="GO" id="GO:0042371">
    <property type="term" value="P:vitamin K biosynthetic process"/>
    <property type="evidence" value="ECO:0007669"/>
    <property type="project" value="TreeGrafter"/>
</dbReference>
<evidence type="ECO:0000256" key="6">
    <source>
        <dbReference type="ARBA" id="ARBA00022989"/>
    </source>
</evidence>
<dbReference type="PANTHER" id="PTHR13929:SF0">
    <property type="entry name" value="UBIA PRENYLTRANSFERASE DOMAIN-CONTAINING PROTEIN 1"/>
    <property type="match status" value="1"/>
</dbReference>
<feature type="transmembrane region" description="Helical" evidence="8">
    <location>
        <begin position="94"/>
        <end position="115"/>
    </location>
</feature>
<keyword evidence="4" id="KW-0808">Transferase</keyword>
<feature type="transmembrane region" description="Helical" evidence="8">
    <location>
        <begin position="220"/>
        <end position="242"/>
    </location>
</feature>
<dbReference type="CDD" id="cd13962">
    <property type="entry name" value="PT_UbiA_UBIAD1"/>
    <property type="match status" value="1"/>
</dbReference>
<evidence type="ECO:0000256" key="3">
    <source>
        <dbReference type="ARBA" id="ARBA00022428"/>
    </source>
</evidence>
<evidence type="ECO:0000256" key="5">
    <source>
        <dbReference type="ARBA" id="ARBA00022692"/>
    </source>
</evidence>
<dbReference type="GO" id="GO:0016020">
    <property type="term" value="C:membrane"/>
    <property type="evidence" value="ECO:0007669"/>
    <property type="project" value="UniProtKB-SubCell"/>
</dbReference>
<comment type="subcellular location">
    <subcellularLocation>
        <location evidence="1">Membrane</location>
        <topology evidence="1">Multi-pass membrane protein</topology>
    </subcellularLocation>
</comment>
<feature type="transmembrane region" description="Helical" evidence="8">
    <location>
        <begin position="42"/>
        <end position="63"/>
    </location>
</feature>
<dbReference type="GO" id="GO:0004659">
    <property type="term" value="F:prenyltransferase activity"/>
    <property type="evidence" value="ECO:0007669"/>
    <property type="project" value="InterPro"/>
</dbReference>
<evidence type="ECO:0000256" key="2">
    <source>
        <dbReference type="ARBA" id="ARBA00004863"/>
    </source>
</evidence>
<evidence type="ECO:0000313" key="9">
    <source>
        <dbReference type="EMBL" id="OGL42685.1"/>
    </source>
</evidence>
<dbReference type="Proteomes" id="UP000178797">
    <property type="component" value="Unassembled WGS sequence"/>
</dbReference>
<dbReference type="UniPathway" id="UPA00079"/>
<dbReference type="AlphaFoldDB" id="A0A1F7RM72"/>
<dbReference type="Pfam" id="PF01040">
    <property type="entry name" value="UbiA"/>
    <property type="match status" value="1"/>
</dbReference>
<dbReference type="GO" id="GO:0009234">
    <property type="term" value="P:menaquinone biosynthetic process"/>
    <property type="evidence" value="ECO:0007669"/>
    <property type="project" value="UniProtKB-UniPathway"/>
</dbReference>
<evidence type="ECO:0000256" key="1">
    <source>
        <dbReference type="ARBA" id="ARBA00004141"/>
    </source>
</evidence>
<comment type="caution">
    <text evidence="9">The sequence shown here is derived from an EMBL/GenBank/DDBJ whole genome shotgun (WGS) entry which is preliminary data.</text>
</comment>
<comment type="pathway">
    <text evidence="2">Quinol/quinone metabolism; menaquinone biosynthesis.</text>
</comment>
<feature type="transmembrane region" description="Helical" evidence="8">
    <location>
        <begin position="121"/>
        <end position="138"/>
    </location>
</feature>
<protein>
    <recommendedName>
        <fullName evidence="11">1,4-dihydroxy-2-naphthoate octaprenyltransferase</fullName>
    </recommendedName>
</protein>
<proteinExistence type="predicted"/>